<comment type="caution">
    <text evidence="5">The sequence shown here is derived from an EMBL/GenBank/DDBJ whole genome shotgun (WGS) entry which is preliminary data.</text>
</comment>
<evidence type="ECO:0000313" key="5">
    <source>
        <dbReference type="EMBL" id="KIS03669.1"/>
    </source>
</evidence>
<accession>A0A0D0YWQ5</accession>
<dbReference type="STRING" id="1335616.WDC_0748"/>
<dbReference type="GO" id="GO:0006571">
    <property type="term" value="P:tyrosine biosynthetic process"/>
    <property type="evidence" value="ECO:0007669"/>
    <property type="project" value="InterPro"/>
</dbReference>
<dbReference type="RefSeq" id="WP_044010431.1">
    <property type="nucleotide sequence ID" value="NZ_AWTT01000013.1"/>
</dbReference>
<protein>
    <submittedName>
        <fullName evidence="5">Prephenate dehydrogenase</fullName>
    </submittedName>
</protein>
<dbReference type="Proteomes" id="UP000032279">
    <property type="component" value="Unassembled WGS sequence"/>
</dbReference>
<dbReference type="GO" id="GO:0070403">
    <property type="term" value="F:NAD+ binding"/>
    <property type="evidence" value="ECO:0007669"/>
    <property type="project" value="InterPro"/>
</dbReference>
<feature type="domain" description="Prephenate/arogenate dehydrogenase" evidence="4">
    <location>
        <begin position="1"/>
        <end position="281"/>
    </location>
</feature>
<name>A0A0D0YWQ5_9LACO</name>
<dbReference type="OrthoDB" id="9802008at2"/>
<sequence>MKLVVVGLGEMGASLALAMKRGRGKIEIVGVDNDERTMNQAVQLGIIDKMTTDLQSAVINADLIVLATPTKVIIDYLTQLARLTLKQTVVVTDTGSTKVQVMQAARELTTAGINFVGGHAMAGTQKAGVTAADEKLYDEVPYFLISTQPKLIETTQRLLAPLQAKFTTITAVKHDQMMAQLSDLPHIVAAALVNSTAQTLQAEPELPQYAAGGFKDTTRIGGADPKMWTDVLMTNRPATLSALQHYQAQIAAMISVLENGDAAGINAFFTSSRAIRAKFEE</sequence>
<dbReference type="Pfam" id="PF02153">
    <property type="entry name" value="PDH_N"/>
    <property type="match status" value="1"/>
</dbReference>
<dbReference type="Pfam" id="PF20463">
    <property type="entry name" value="PDH_C"/>
    <property type="match status" value="1"/>
</dbReference>
<dbReference type="InterPro" id="IPR050812">
    <property type="entry name" value="Preph/Arog_dehydrog"/>
</dbReference>
<dbReference type="GO" id="GO:0004665">
    <property type="term" value="F:prephenate dehydrogenase (NADP+) activity"/>
    <property type="evidence" value="ECO:0007669"/>
    <property type="project" value="InterPro"/>
</dbReference>
<keyword evidence="6" id="KW-1185">Reference proteome</keyword>
<evidence type="ECO:0000259" key="4">
    <source>
        <dbReference type="PROSITE" id="PS51176"/>
    </source>
</evidence>
<reference evidence="5 6" key="1">
    <citation type="submission" date="2013-08" db="EMBL/GenBank/DDBJ databases">
        <title>Lactobacillus wasatchii sp. WDC04, a late gas producing bacteria isolated from aged chedder cheese.</title>
        <authorList>
            <person name="Oberg C.J."/>
            <person name="Culumber M."/>
            <person name="McMahon D.J."/>
            <person name="Broadbent J.R."/>
            <person name="Oberg T.S."/>
            <person name="Ortaki F."/>
        </authorList>
    </citation>
    <scope>NUCLEOTIDE SEQUENCE [LARGE SCALE GENOMIC DNA]</scope>
    <source>
        <strain evidence="5 6">WDC04</strain>
    </source>
</reference>
<dbReference type="InterPro" id="IPR046825">
    <property type="entry name" value="PDH_C"/>
</dbReference>
<dbReference type="Gene3D" id="3.40.50.720">
    <property type="entry name" value="NAD(P)-binding Rossmann-like Domain"/>
    <property type="match status" value="1"/>
</dbReference>
<dbReference type="GO" id="GO:0008977">
    <property type="term" value="F:prephenate dehydrogenase (NAD+) activity"/>
    <property type="evidence" value="ECO:0007669"/>
    <property type="project" value="InterPro"/>
</dbReference>
<dbReference type="InterPro" id="IPR003099">
    <property type="entry name" value="Prephen_DH"/>
</dbReference>
<dbReference type="SUPFAM" id="SSF48179">
    <property type="entry name" value="6-phosphogluconate dehydrogenase C-terminal domain-like"/>
    <property type="match status" value="1"/>
</dbReference>
<proteinExistence type="inferred from homology"/>
<keyword evidence="2" id="KW-0560">Oxidoreductase</keyword>
<dbReference type="InterPro" id="IPR036291">
    <property type="entry name" value="NAD(P)-bd_dom_sf"/>
</dbReference>
<organism evidence="5 6">
    <name type="scientific">Paucilactobacillus wasatchensis</name>
    <dbReference type="NCBI Taxonomy" id="1335616"/>
    <lineage>
        <taxon>Bacteria</taxon>
        <taxon>Bacillati</taxon>
        <taxon>Bacillota</taxon>
        <taxon>Bacilli</taxon>
        <taxon>Lactobacillales</taxon>
        <taxon>Lactobacillaceae</taxon>
        <taxon>Paucilactobacillus</taxon>
    </lineage>
</organism>
<dbReference type="PROSITE" id="PS51176">
    <property type="entry name" value="PDH_ADH"/>
    <property type="match status" value="1"/>
</dbReference>
<evidence type="ECO:0000256" key="3">
    <source>
        <dbReference type="ARBA" id="ARBA00029440"/>
    </source>
</evidence>
<dbReference type="PANTHER" id="PTHR21363:SF0">
    <property type="entry name" value="PREPHENATE DEHYDROGENASE [NADP(+)]"/>
    <property type="match status" value="1"/>
</dbReference>
<dbReference type="FunFam" id="3.40.50.720:FF:000208">
    <property type="entry name" value="Prephenate dehydrogenase"/>
    <property type="match status" value="1"/>
</dbReference>
<dbReference type="Gene3D" id="1.10.3660.10">
    <property type="entry name" value="6-phosphogluconate dehydrogenase C-terminal like domain"/>
    <property type="match status" value="1"/>
</dbReference>
<dbReference type="AlphaFoldDB" id="A0A0D0YWQ5"/>
<gene>
    <name evidence="5" type="primary">tyrA</name>
    <name evidence="5" type="ORF">WDC_0748</name>
</gene>
<evidence type="ECO:0000313" key="6">
    <source>
        <dbReference type="Proteomes" id="UP000032279"/>
    </source>
</evidence>
<evidence type="ECO:0000256" key="1">
    <source>
        <dbReference type="ARBA" id="ARBA00007964"/>
    </source>
</evidence>
<dbReference type="InterPro" id="IPR046826">
    <property type="entry name" value="PDH_N"/>
</dbReference>
<dbReference type="PANTHER" id="PTHR21363">
    <property type="entry name" value="PREPHENATE DEHYDROGENASE"/>
    <property type="match status" value="1"/>
</dbReference>
<comment type="pathway">
    <text evidence="3">Amino-acid biosynthesis.</text>
</comment>
<dbReference type="InterPro" id="IPR008927">
    <property type="entry name" value="6-PGluconate_DH-like_C_sf"/>
</dbReference>
<comment type="similarity">
    <text evidence="1">Belongs to the prephenate/arogenate dehydrogenase family.</text>
</comment>
<dbReference type="EMBL" id="AWTT01000013">
    <property type="protein sequence ID" value="KIS03669.1"/>
    <property type="molecule type" value="Genomic_DNA"/>
</dbReference>
<evidence type="ECO:0000256" key="2">
    <source>
        <dbReference type="ARBA" id="ARBA00023002"/>
    </source>
</evidence>
<dbReference type="PATRIC" id="fig|1335616.4.peg.746"/>
<dbReference type="SUPFAM" id="SSF51735">
    <property type="entry name" value="NAD(P)-binding Rossmann-fold domains"/>
    <property type="match status" value="1"/>
</dbReference>